<comment type="similarity">
    <text evidence="8">Belongs to the two pore domain potassium channel (TC 1.A.1.8) family.</text>
</comment>
<evidence type="ECO:0000313" key="12">
    <source>
        <dbReference type="Proteomes" id="UP001461498"/>
    </source>
</evidence>
<keyword evidence="12" id="KW-1185">Reference proteome</keyword>
<dbReference type="Proteomes" id="UP001461498">
    <property type="component" value="Unassembled WGS sequence"/>
</dbReference>
<evidence type="ECO:0000256" key="9">
    <source>
        <dbReference type="SAM" id="Phobius"/>
    </source>
</evidence>
<feature type="transmembrane region" description="Helical" evidence="9">
    <location>
        <begin position="46"/>
        <end position="64"/>
    </location>
</feature>
<name>A0AAW1DHY9_9HEMI</name>
<keyword evidence="2 8" id="KW-0813">Transport</keyword>
<evidence type="ECO:0000256" key="7">
    <source>
        <dbReference type="ARBA" id="ARBA00023303"/>
    </source>
</evidence>
<evidence type="ECO:0000256" key="1">
    <source>
        <dbReference type="ARBA" id="ARBA00004141"/>
    </source>
</evidence>
<feature type="transmembrane region" description="Helical" evidence="9">
    <location>
        <begin position="118"/>
        <end position="139"/>
    </location>
</feature>
<dbReference type="InterPro" id="IPR003280">
    <property type="entry name" value="2pore_dom_K_chnl"/>
</dbReference>
<evidence type="ECO:0000256" key="8">
    <source>
        <dbReference type="RuleBase" id="RU003857"/>
    </source>
</evidence>
<protein>
    <recommendedName>
        <fullName evidence="10">Potassium channel domain-containing protein</fullName>
    </recommendedName>
</protein>
<comment type="subcellular location">
    <subcellularLocation>
        <location evidence="1">Membrane</location>
        <topology evidence="1">Multi-pass membrane protein</topology>
    </subcellularLocation>
</comment>
<keyword evidence="3 8" id="KW-0812">Transmembrane</keyword>
<evidence type="ECO:0000256" key="6">
    <source>
        <dbReference type="ARBA" id="ARBA00023136"/>
    </source>
</evidence>
<comment type="caution">
    <text evidence="11">The sequence shown here is derived from an EMBL/GenBank/DDBJ whole genome shotgun (WGS) entry which is preliminary data.</text>
</comment>
<evidence type="ECO:0000256" key="2">
    <source>
        <dbReference type="ARBA" id="ARBA00022448"/>
    </source>
</evidence>
<organism evidence="11 12">
    <name type="scientific">Rhynocoris fuscipes</name>
    <dbReference type="NCBI Taxonomy" id="488301"/>
    <lineage>
        <taxon>Eukaryota</taxon>
        <taxon>Metazoa</taxon>
        <taxon>Ecdysozoa</taxon>
        <taxon>Arthropoda</taxon>
        <taxon>Hexapoda</taxon>
        <taxon>Insecta</taxon>
        <taxon>Pterygota</taxon>
        <taxon>Neoptera</taxon>
        <taxon>Paraneoptera</taxon>
        <taxon>Hemiptera</taxon>
        <taxon>Heteroptera</taxon>
        <taxon>Panheteroptera</taxon>
        <taxon>Cimicomorpha</taxon>
        <taxon>Reduviidae</taxon>
        <taxon>Harpactorinae</taxon>
        <taxon>Harpactorini</taxon>
        <taxon>Rhynocoris</taxon>
    </lineage>
</organism>
<feature type="domain" description="Potassium channel" evidence="10">
    <location>
        <begin position="127"/>
        <end position="197"/>
    </location>
</feature>
<dbReference type="GO" id="GO:0005886">
    <property type="term" value="C:plasma membrane"/>
    <property type="evidence" value="ECO:0007669"/>
    <property type="project" value="TreeGrafter"/>
</dbReference>
<feature type="transmembrane region" description="Helical" evidence="9">
    <location>
        <begin position="174"/>
        <end position="196"/>
    </location>
</feature>
<gene>
    <name evidence="11" type="ORF">O3M35_007012</name>
</gene>
<keyword evidence="6 9" id="KW-0472">Membrane</keyword>
<accession>A0AAW1DHY9</accession>
<feature type="domain" description="Potassium channel" evidence="10">
    <location>
        <begin position="40"/>
        <end position="96"/>
    </location>
</feature>
<dbReference type="GO" id="GO:0015271">
    <property type="term" value="F:outward rectifier potassium channel activity"/>
    <property type="evidence" value="ECO:0007669"/>
    <property type="project" value="TreeGrafter"/>
</dbReference>
<sequence>MDNFITTLEKELHDYETAVQEAAQGGVLVPLSEGTSPFQLARWNHLQAIFFASTIITTIGYGNIVPETLAGRIFCIVYAMLGIPLCVTVIADLGSIAANSFSGLPTWLEKASSTIKSLMTAVGALLLLLIYISIGALLFMLLEEDWTFFESFYFCFITMTTIGFGDLVPQKPQYMLLCTLYILVGLGLTTTIIEIVRSEYAKSWERLQALAEALRKLGDASGQGNDLIAIQNDIKKAMSSLAGKKKGSKNWEKTIDDLVQNINKPKPQMKTIIVYETSV</sequence>
<dbReference type="PANTHER" id="PTHR11003:SF142">
    <property type="entry name" value="POTASSIUM CHANNEL DOMAIN-CONTAINING PROTEIN"/>
    <property type="match status" value="1"/>
</dbReference>
<dbReference type="GO" id="GO:0022841">
    <property type="term" value="F:potassium ion leak channel activity"/>
    <property type="evidence" value="ECO:0007669"/>
    <property type="project" value="TreeGrafter"/>
</dbReference>
<evidence type="ECO:0000313" key="11">
    <source>
        <dbReference type="EMBL" id="KAK9509774.1"/>
    </source>
</evidence>
<dbReference type="AlphaFoldDB" id="A0AAW1DHY9"/>
<dbReference type="Gene3D" id="1.10.287.70">
    <property type="match status" value="1"/>
</dbReference>
<dbReference type="GO" id="GO:0030322">
    <property type="term" value="P:stabilization of membrane potential"/>
    <property type="evidence" value="ECO:0007669"/>
    <property type="project" value="TreeGrafter"/>
</dbReference>
<feature type="transmembrane region" description="Helical" evidence="9">
    <location>
        <begin position="151"/>
        <end position="168"/>
    </location>
</feature>
<dbReference type="InterPro" id="IPR013099">
    <property type="entry name" value="K_chnl_dom"/>
</dbReference>
<keyword evidence="5 8" id="KW-0406">Ion transport</keyword>
<evidence type="ECO:0000259" key="10">
    <source>
        <dbReference type="Pfam" id="PF07885"/>
    </source>
</evidence>
<dbReference type="SUPFAM" id="SSF81324">
    <property type="entry name" value="Voltage-gated potassium channels"/>
    <property type="match status" value="2"/>
</dbReference>
<keyword evidence="4 9" id="KW-1133">Transmembrane helix</keyword>
<feature type="transmembrane region" description="Helical" evidence="9">
    <location>
        <begin position="76"/>
        <end position="98"/>
    </location>
</feature>
<evidence type="ECO:0000256" key="3">
    <source>
        <dbReference type="ARBA" id="ARBA00022692"/>
    </source>
</evidence>
<keyword evidence="7 8" id="KW-0407">Ion channel</keyword>
<dbReference type="PANTHER" id="PTHR11003">
    <property type="entry name" value="POTASSIUM CHANNEL, SUBFAMILY K"/>
    <property type="match status" value="1"/>
</dbReference>
<dbReference type="Pfam" id="PF07885">
    <property type="entry name" value="Ion_trans_2"/>
    <property type="match status" value="2"/>
</dbReference>
<reference evidence="11 12" key="1">
    <citation type="submission" date="2022-12" db="EMBL/GenBank/DDBJ databases">
        <title>Chromosome-level genome assembly of true bugs.</title>
        <authorList>
            <person name="Ma L."/>
            <person name="Li H."/>
        </authorList>
    </citation>
    <scope>NUCLEOTIDE SEQUENCE [LARGE SCALE GENOMIC DNA]</scope>
    <source>
        <strain evidence="11">Lab_2022b</strain>
    </source>
</reference>
<proteinExistence type="inferred from homology"/>
<evidence type="ECO:0000256" key="4">
    <source>
        <dbReference type="ARBA" id="ARBA00022989"/>
    </source>
</evidence>
<dbReference type="EMBL" id="JAPXFL010000003">
    <property type="protein sequence ID" value="KAK9509774.1"/>
    <property type="molecule type" value="Genomic_DNA"/>
</dbReference>
<evidence type="ECO:0000256" key="5">
    <source>
        <dbReference type="ARBA" id="ARBA00023065"/>
    </source>
</evidence>
<dbReference type="PRINTS" id="PR01333">
    <property type="entry name" value="2POREKCHANEL"/>
</dbReference>